<reference evidence="1" key="1">
    <citation type="submission" date="2020-09" db="EMBL/GenBank/DDBJ databases">
        <title>Genomic insights into the novelty and pathogenicity of a unique biofilm-forming Enterococcus sp. bacteria (Enterococcus lacertideformus) identified in reptiles.</title>
        <authorList>
            <person name="Agius J.E."/>
            <person name="Phalen D.N."/>
            <person name="Rose K."/>
            <person name="Eden J.-S."/>
        </authorList>
    </citation>
    <scope>NUCLEOTIDE SEQUENCE</scope>
    <source>
        <strain evidence="1">PHRS 0518</strain>
    </source>
</reference>
<name>A0A931AYJ1_9ENTE</name>
<evidence type="ECO:0000313" key="2">
    <source>
        <dbReference type="Proteomes" id="UP000637757"/>
    </source>
</evidence>
<comment type="caution">
    <text evidence="1">The sequence shown here is derived from an EMBL/GenBank/DDBJ whole genome shotgun (WGS) entry which is preliminary data.</text>
</comment>
<proteinExistence type="predicted"/>
<protein>
    <submittedName>
        <fullName evidence="1">Uncharacterized protein</fullName>
    </submittedName>
</protein>
<accession>A0A931AYJ1</accession>
<dbReference type="AlphaFoldDB" id="A0A931AYJ1"/>
<keyword evidence="2" id="KW-1185">Reference proteome</keyword>
<organism evidence="1 2">
    <name type="scientific">Enterococcus lacertideformus</name>
    <dbReference type="NCBI Taxonomy" id="2771493"/>
    <lineage>
        <taxon>Bacteria</taxon>
        <taxon>Bacillati</taxon>
        <taxon>Bacillota</taxon>
        <taxon>Bacilli</taxon>
        <taxon>Lactobacillales</taxon>
        <taxon>Enterococcaceae</taxon>
        <taxon>Enterococcus</taxon>
    </lineage>
</organism>
<gene>
    <name evidence="1" type="ORF">IC227_05820</name>
</gene>
<dbReference type="EMBL" id="JADAKE010000015">
    <property type="protein sequence ID" value="MBF8807943.1"/>
    <property type="molecule type" value="Genomic_DNA"/>
</dbReference>
<evidence type="ECO:0000313" key="1">
    <source>
        <dbReference type="EMBL" id="MBF8807943.1"/>
    </source>
</evidence>
<sequence>MFYRKIRRGAPLKVGKLANKLFFSSPTSAIVEENVPKRDLNATEMMRTLQALSPRIVKQLKQLSDQETNMLSLKLISDIKEELERKNVQYYLPEIMEVFKNLNWHVGQGIKSEESLREGLSELRIRFTEQQLSSWKELFLKEKVNDGNITHDEIVREIDTILTNKNAQIVNHLKRNPFEKDLLVIINNLLETIESLAIEVSKEKDSKLDLETAFRNKLYNNDRIKIMLNIDPTLKEGLFEDCIRKIPFIDPYVSKELQKIVNNWYNKMNFTSFLKPYEDKVAKTLDLERMFHSLFEMEEIYCADTMRTLIVDYSGIKINLLTKVKQYDGWDDHTQYQVRRKSENIIYTYQKLTKNVMRIIPVDLQNANELGIGADKTYNDFEEGLAKKMREEALPDVIVKEIQEAYRSPVKDRPIAIHETRNTQENTDNEKIASDNQEAKAIQEAYRPPVKDRPIAIHETRNTQENTEKNKKLVLNNQVAEAIQSTHVLEMMNKPKKKRGIFSSIIERVTRLFRGNSKKKKMRV</sequence>
<dbReference type="Proteomes" id="UP000637757">
    <property type="component" value="Unassembled WGS sequence"/>
</dbReference>